<keyword evidence="3" id="KW-1185">Reference proteome</keyword>
<dbReference type="EMBL" id="PDJE01000001">
    <property type="protein sequence ID" value="PFG30349.1"/>
    <property type="molecule type" value="Genomic_DNA"/>
</dbReference>
<dbReference type="Proteomes" id="UP000221369">
    <property type="component" value="Unassembled WGS sequence"/>
</dbReference>
<keyword evidence="1" id="KW-0812">Transmembrane</keyword>
<reference evidence="2 3" key="1">
    <citation type="submission" date="2017-10" db="EMBL/GenBank/DDBJ databases">
        <title>Sequencing the genomes of 1000 actinobacteria strains.</title>
        <authorList>
            <person name="Klenk H.-P."/>
        </authorList>
    </citation>
    <scope>NUCLEOTIDE SEQUENCE [LARGE SCALE GENOMIC DNA]</scope>
    <source>
        <strain evidence="2 3">DSM 21798</strain>
    </source>
</reference>
<comment type="caution">
    <text evidence="2">The sequence shown here is derived from an EMBL/GenBank/DDBJ whole genome shotgun (WGS) entry which is preliminary data.</text>
</comment>
<protein>
    <submittedName>
        <fullName evidence="2">Uncharacterized protein</fullName>
    </submittedName>
</protein>
<evidence type="ECO:0000256" key="1">
    <source>
        <dbReference type="SAM" id="Phobius"/>
    </source>
</evidence>
<evidence type="ECO:0000313" key="3">
    <source>
        <dbReference type="Proteomes" id="UP000221369"/>
    </source>
</evidence>
<organism evidence="2 3">
    <name type="scientific">Paramicrobacterium agarici</name>
    <dbReference type="NCBI Taxonomy" id="630514"/>
    <lineage>
        <taxon>Bacteria</taxon>
        <taxon>Bacillati</taxon>
        <taxon>Actinomycetota</taxon>
        <taxon>Actinomycetes</taxon>
        <taxon>Micrococcales</taxon>
        <taxon>Microbacteriaceae</taxon>
        <taxon>Paramicrobacterium</taxon>
    </lineage>
</organism>
<keyword evidence="1" id="KW-1133">Transmembrane helix</keyword>
<feature type="transmembrane region" description="Helical" evidence="1">
    <location>
        <begin position="120"/>
        <end position="141"/>
    </location>
</feature>
<sequence length="284" mass="31153">MTDARSNWQEVLRQVPGLENVTPPSGDDRISLTRAQALPAWSSPAQRLTALRASAAGRSEKKIANVLQSDLDRRISIVRKDANKPKKIAVVTVIILLTVTVGVLFLPNSVTDFDDYFLEIGVPTVIIGLLGVASLVASVLIEKRSSPRSLPYSPPLFIVYGVLFALGTVMISMHISNYGYWVVPGATIGVVCAAVTAVGYIALFFWTRKRQTMVQALHGDTPQGREFDAALSEHIAKILRKRDDLDEVDLRRRTTDGVRRLCESGHISTDAAVSMMREIARSLN</sequence>
<keyword evidence="1" id="KW-0472">Membrane</keyword>
<dbReference type="AlphaFoldDB" id="A0A2A9DWS0"/>
<name>A0A2A9DWS0_9MICO</name>
<feature type="transmembrane region" description="Helical" evidence="1">
    <location>
        <begin position="181"/>
        <end position="206"/>
    </location>
</feature>
<feature type="transmembrane region" description="Helical" evidence="1">
    <location>
        <begin position="153"/>
        <end position="175"/>
    </location>
</feature>
<evidence type="ECO:0000313" key="2">
    <source>
        <dbReference type="EMBL" id="PFG30349.1"/>
    </source>
</evidence>
<feature type="transmembrane region" description="Helical" evidence="1">
    <location>
        <begin position="88"/>
        <end position="108"/>
    </location>
</feature>
<accession>A0A2A9DWS0</accession>
<gene>
    <name evidence="2" type="ORF">ATJ78_1278</name>
</gene>
<proteinExistence type="predicted"/>
<dbReference type="RefSeq" id="WP_098406822.1">
    <property type="nucleotide sequence ID" value="NZ_PDJE01000001.1"/>
</dbReference>